<feature type="domain" description="Amidohydrolase-related" evidence="2">
    <location>
        <begin position="4"/>
        <end position="160"/>
    </location>
</feature>
<dbReference type="SUPFAM" id="SSF51556">
    <property type="entry name" value="Metallo-dependent hydrolases"/>
    <property type="match status" value="1"/>
</dbReference>
<name>A0ABQ6IA64_9MICO</name>
<evidence type="ECO:0000313" key="3">
    <source>
        <dbReference type="EMBL" id="GMA34689.1"/>
    </source>
</evidence>
<dbReference type="PANTHER" id="PTHR43135">
    <property type="entry name" value="ALPHA-D-RIBOSE 1-METHYLPHOSPHONATE 5-TRIPHOSPHATE DIPHOSPHATASE"/>
    <property type="match status" value="1"/>
</dbReference>
<evidence type="ECO:0000256" key="1">
    <source>
        <dbReference type="SAM" id="MobiDB-lite"/>
    </source>
</evidence>
<organism evidence="3 4">
    <name type="scientific">Demequina litorisediminis</name>
    <dbReference type="NCBI Taxonomy" id="1849022"/>
    <lineage>
        <taxon>Bacteria</taxon>
        <taxon>Bacillati</taxon>
        <taxon>Actinomycetota</taxon>
        <taxon>Actinomycetes</taxon>
        <taxon>Micrococcales</taxon>
        <taxon>Demequinaceae</taxon>
        <taxon>Demequina</taxon>
    </lineage>
</organism>
<dbReference type="InterPro" id="IPR032466">
    <property type="entry name" value="Metal_Hydrolase"/>
</dbReference>
<dbReference type="InterPro" id="IPR006680">
    <property type="entry name" value="Amidohydro-rel"/>
</dbReference>
<feature type="region of interest" description="Disordered" evidence="1">
    <location>
        <begin position="155"/>
        <end position="212"/>
    </location>
</feature>
<reference evidence="4" key="1">
    <citation type="journal article" date="2019" name="Int. J. Syst. Evol. Microbiol.">
        <title>The Global Catalogue of Microorganisms (GCM) 10K type strain sequencing project: providing services to taxonomists for standard genome sequencing and annotation.</title>
        <authorList>
            <consortium name="The Broad Institute Genomics Platform"/>
            <consortium name="The Broad Institute Genome Sequencing Center for Infectious Disease"/>
            <person name="Wu L."/>
            <person name="Ma J."/>
        </authorList>
    </citation>
    <scope>NUCLEOTIDE SEQUENCE [LARGE SCALE GENOMIC DNA]</scope>
    <source>
        <strain evidence="4">NBRC 112299</strain>
    </source>
</reference>
<proteinExistence type="predicted"/>
<dbReference type="Proteomes" id="UP001157125">
    <property type="component" value="Unassembled WGS sequence"/>
</dbReference>
<dbReference type="RefSeq" id="WP_348523435.1">
    <property type="nucleotide sequence ID" value="NZ_BSUN01000001.1"/>
</dbReference>
<comment type="caution">
    <text evidence="3">The sequence shown here is derived from an EMBL/GenBank/DDBJ whole genome shotgun (WGS) entry which is preliminary data.</text>
</comment>
<protein>
    <recommendedName>
        <fullName evidence="2">Amidohydrolase-related domain-containing protein</fullName>
    </recommendedName>
</protein>
<dbReference type="Gene3D" id="3.20.20.140">
    <property type="entry name" value="Metal-dependent hydrolases"/>
    <property type="match status" value="1"/>
</dbReference>
<accession>A0ABQ6IA64</accession>
<dbReference type="Pfam" id="PF01979">
    <property type="entry name" value="Amidohydro_1"/>
    <property type="match status" value="1"/>
</dbReference>
<gene>
    <name evidence="3" type="ORF">GCM10025876_08930</name>
</gene>
<dbReference type="EMBL" id="BSUN01000001">
    <property type="protein sequence ID" value="GMA34689.1"/>
    <property type="molecule type" value="Genomic_DNA"/>
</dbReference>
<keyword evidence="4" id="KW-1185">Reference proteome</keyword>
<evidence type="ECO:0000313" key="4">
    <source>
        <dbReference type="Proteomes" id="UP001157125"/>
    </source>
</evidence>
<evidence type="ECO:0000259" key="2">
    <source>
        <dbReference type="Pfam" id="PF01979"/>
    </source>
</evidence>
<dbReference type="InterPro" id="IPR051781">
    <property type="entry name" value="Metallo-dep_Hydrolase"/>
</dbReference>
<dbReference type="PANTHER" id="PTHR43135:SF3">
    <property type="entry name" value="ALPHA-D-RIBOSE 1-METHYLPHOSPHONATE 5-TRIPHOSPHATE DIPHOSPHATASE"/>
    <property type="match status" value="1"/>
</dbReference>
<sequence>MVDTDEEVIKAVRTLLRTGADVIKVCTTGGISTPTDSPDDLGLSEQQVRLIASEVARRGGRAIAAHAQGHEGAMAAVLGGTTSLEHGYEMSDALITEMLARGTVLVPTLSTLSMTPDPAVKPAEVVAKKLEWQVRGRDAAARAIAAGVPVALGTDAGIHPQGQNLAEPRPPRQRGHVTSGRHSCGHSRRCPPPGPRGPPRDRRRGQGSPTWS</sequence>